<feature type="non-terminal residue" evidence="2">
    <location>
        <position position="281"/>
    </location>
</feature>
<dbReference type="InterPro" id="IPR018608">
    <property type="entry name" value="Gti1/Pac2"/>
</dbReference>
<feature type="region of interest" description="Disordered" evidence="1">
    <location>
        <begin position="100"/>
        <end position="128"/>
    </location>
</feature>
<dbReference type="EMBL" id="LGUB01001226">
    <property type="protein sequence ID" value="KRH92085.1"/>
    <property type="molecule type" value="Genomic_DNA"/>
</dbReference>
<feature type="non-terminal residue" evidence="2">
    <location>
        <position position="1"/>
    </location>
</feature>
<dbReference type="VEuPathDB" id="MicrosporidiaDB:M153_123650003"/>
<name>A0A0R0LVY7_9MICR</name>
<dbReference type="Pfam" id="PF09729">
    <property type="entry name" value="Gti1_Pac2"/>
    <property type="match status" value="1"/>
</dbReference>
<proteinExistence type="predicted"/>
<evidence type="ECO:0000256" key="1">
    <source>
        <dbReference type="SAM" id="MobiDB-lite"/>
    </source>
</evidence>
<evidence type="ECO:0000313" key="3">
    <source>
        <dbReference type="Proteomes" id="UP000051530"/>
    </source>
</evidence>
<dbReference type="AlphaFoldDB" id="A0A0R0LVY7"/>
<gene>
    <name evidence="2" type="ORF">M153_123650003</name>
</gene>
<evidence type="ECO:0000313" key="2">
    <source>
        <dbReference type="EMBL" id="KRH92085.1"/>
    </source>
</evidence>
<dbReference type="GO" id="GO:0003677">
    <property type="term" value="F:DNA binding"/>
    <property type="evidence" value="ECO:0007669"/>
    <property type="project" value="TreeGrafter"/>
</dbReference>
<sequence length="281" mass="33231">NNNTENNTTGINNVIKGYLHSYSEASLIMHAVRLGLIQPIKERLSGIDRERITTGNIFVFIESEGIKRWTDGKIWSPSKILGHFLLYKEVPKYLSKSSIKKRNRENASNSTNLNINFNTSKNTNEQGLQSYNTRSYNNQSYYTQSYNYQSYDNQDHSTEFCLYKKTISIKHESKSYHIISYYQPIFDKRSIIEYPFFKCLNNSLLENVNLLNDKFVYREFFKDNIHITDIIKKYKLLEYKDKNIIAEYDRRPLEQSALILLCSRFDRREAFGHSLRTESLR</sequence>
<dbReference type="OrthoDB" id="5572844at2759"/>
<dbReference type="Proteomes" id="UP000051530">
    <property type="component" value="Unassembled WGS sequence"/>
</dbReference>
<dbReference type="PANTHER" id="PTHR28027:SF2">
    <property type="entry name" value="TRANSCRIPTIONAL REGULATOR MIT1"/>
    <property type="match status" value="1"/>
</dbReference>
<accession>A0A0R0LVY7</accession>
<comment type="caution">
    <text evidence="2">The sequence shown here is derived from an EMBL/GenBank/DDBJ whole genome shotgun (WGS) entry which is preliminary data.</text>
</comment>
<protein>
    <submittedName>
        <fullName evidence="2">Gluconate transport-inducing protein</fullName>
    </submittedName>
</protein>
<organism evidence="2 3">
    <name type="scientific">Pseudoloma neurophilia</name>
    <dbReference type="NCBI Taxonomy" id="146866"/>
    <lineage>
        <taxon>Eukaryota</taxon>
        <taxon>Fungi</taxon>
        <taxon>Fungi incertae sedis</taxon>
        <taxon>Microsporidia</taxon>
        <taxon>Pseudoloma</taxon>
    </lineage>
</organism>
<reference evidence="2 3" key="1">
    <citation type="submission" date="2015-07" db="EMBL/GenBank/DDBJ databases">
        <title>The genome of Pseudoloma neurophilia, a relevant intracellular parasite of the zebrafish.</title>
        <authorList>
            <person name="Ndikumana S."/>
            <person name="Pelin A."/>
            <person name="Sanders J."/>
            <person name="Corradi N."/>
        </authorList>
    </citation>
    <scope>NUCLEOTIDE SEQUENCE [LARGE SCALE GENOMIC DNA]</scope>
    <source>
        <strain evidence="2 3">MK1</strain>
    </source>
</reference>
<keyword evidence="3" id="KW-1185">Reference proteome</keyword>
<feature type="compositionally biased region" description="Polar residues" evidence="1">
    <location>
        <begin position="106"/>
        <end position="128"/>
    </location>
</feature>
<dbReference type="PANTHER" id="PTHR28027">
    <property type="entry name" value="TRANSCRIPTIONAL REGULATOR MIT1"/>
    <property type="match status" value="1"/>
</dbReference>